<protein>
    <submittedName>
        <fullName evidence="1 3">Uncharacterized protein</fullName>
    </submittedName>
</protein>
<gene>
    <name evidence="1 3 4" type="ORF">SRAE_1000220100</name>
</gene>
<sequence length="141" mass="16849">MTFSTSRERTHNHHDGRINRIHGNEYNHFRGSAQKCYEYSIDGKNYKTNSYLGTSKYSTFHYNDSKYKYKSKWYSKSEPNINLLSKTEVEKNHDKETCKNNISCSKDLKKVLDKKTFKIISKPQHVPECHYPRYLDQKKIK</sequence>
<accession>A0A090L8V5</accession>
<evidence type="ECO:0000313" key="3">
    <source>
        <dbReference type="WBParaSite" id="SRAE_1000220100.1"/>
    </source>
</evidence>
<evidence type="ECO:0000313" key="1">
    <source>
        <dbReference type="EMBL" id="CEF63945.1"/>
    </source>
</evidence>
<dbReference type="AlphaFoldDB" id="A0A090L8V5"/>
<dbReference type="Proteomes" id="UP000035682">
    <property type="component" value="Unplaced"/>
</dbReference>
<dbReference type="RefSeq" id="XP_024503146.1">
    <property type="nucleotide sequence ID" value="XM_024649249.1"/>
</dbReference>
<reference evidence="1 2" key="1">
    <citation type="submission" date="2014-09" db="EMBL/GenBank/DDBJ databases">
        <authorList>
            <person name="Martin A.A."/>
        </authorList>
    </citation>
    <scope>NUCLEOTIDE SEQUENCE</scope>
    <source>
        <strain evidence="2">ED321</strain>
        <strain evidence="1">ED321 Heterogonic</strain>
    </source>
</reference>
<keyword evidence="2" id="KW-1185">Reference proteome</keyword>
<name>A0A090L8V5_STRRB</name>
<dbReference type="CTD" id="36376310"/>
<organism evidence="1">
    <name type="scientific">Strongyloides ratti</name>
    <name type="common">Parasitic roundworm</name>
    <dbReference type="NCBI Taxonomy" id="34506"/>
    <lineage>
        <taxon>Eukaryota</taxon>
        <taxon>Metazoa</taxon>
        <taxon>Ecdysozoa</taxon>
        <taxon>Nematoda</taxon>
        <taxon>Chromadorea</taxon>
        <taxon>Rhabditida</taxon>
        <taxon>Tylenchina</taxon>
        <taxon>Panagrolaimomorpha</taxon>
        <taxon>Strongyloidoidea</taxon>
        <taxon>Strongyloididae</taxon>
        <taxon>Strongyloides</taxon>
    </lineage>
</organism>
<evidence type="ECO:0000313" key="2">
    <source>
        <dbReference type="Proteomes" id="UP000035682"/>
    </source>
</evidence>
<evidence type="ECO:0000313" key="4">
    <source>
        <dbReference type="WormBase" id="SRAE_1000220100"/>
    </source>
</evidence>
<dbReference type="EMBL" id="LN609528">
    <property type="protein sequence ID" value="CEF63945.1"/>
    <property type="molecule type" value="Genomic_DNA"/>
</dbReference>
<dbReference type="GeneID" id="36376310"/>
<dbReference type="WormBase" id="SRAE_1000220100">
    <property type="protein sequence ID" value="SRP09955"/>
    <property type="gene ID" value="WBGene00258815"/>
</dbReference>
<dbReference type="WBParaSite" id="SRAE_1000220100.1">
    <property type="protein sequence ID" value="SRAE_1000220100.1"/>
    <property type="gene ID" value="WBGene00258815"/>
</dbReference>
<proteinExistence type="predicted"/>
<reference evidence="3" key="2">
    <citation type="submission" date="2020-12" db="UniProtKB">
        <authorList>
            <consortium name="WormBaseParasite"/>
        </authorList>
    </citation>
    <scope>IDENTIFICATION</scope>
</reference>